<organism evidence="1 2">
    <name type="scientific">Cryptococcus decagattii</name>
    <dbReference type="NCBI Taxonomy" id="1859122"/>
    <lineage>
        <taxon>Eukaryota</taxon>
        <taxon>Fungi</taxon>
        <taxon>Dikarya</taxon>
        <taxon>Basidiomycota</taxon>
        <taxon>Agaricomycotina</taxon>
        <taxon>Tremellomycetes</taxon>
        <taxon>Tremellales</taxon>
        <taxon>Cryptococcaceae</taxon>
        <taxon>Cryptococcus</taxon>
        <taxon>Cryptococcus gattii species complex</taxon>
    </lineage>
</organism>
<dbReference type="GeneID" id="89992457"/>
<protein>
    <submittedName>
        <fullName evidence="1">Uncharacterized protein</fullName>
    </submittedName>
</protein>
<reference evidence="1 2" key="1">
    <citation type="submission" date="2024-01" db="EMBL/GenBank/DDBJ databases">
        <title>Comparative genomics of Cryptococcus and Kwoniella reveals pathogenesis evolution and contrasting modes of karyotype evolution via chromosome fusion or intercentromeric recombination.</title>
        <authorList>
            <person name="Coelho M.A."/>
            <person name="David-Palma M."/>
            <person name="Shea T."/>
            <person name="Bowers K."/>
            <person name="McGinley-Smith S."/>
            <person name="Mohammad A.W."/>
            <person name="Gnirke A."/>
            <person name="Yurkov A.M."/>
            <person name="Nowrousian M."/>
            <person name="Sun S."/>
            <person name="Cuomo C.A."/>
            <person name="Heitman J."/>
        </authorList>
    </citation>
    <scope>NUCLEOTIDE SEQUENCE [LARGE SCALE GENOMIC DNA]</scope>
    <source>
        <strain evidence="1 2">7685027</strain>
    </source>
</reference>
<dbReference type="EMBL" id="CP143815">
    <property type="protein sequence ID" value="WVO24323.1"/>
    <property type="molecule type" value="Genomic_DNA"/>
</dbReference>
<gene>
    <name evidence="1" type="ORF">IAS62_005687</name>
</gene>
<accession>A0ABZ2B0J6</accession>
<sequence length="74" mass="8021">MLHGDVTTLTATSVFKSLTQIDINIGLVSFGFRLSSHASCFILLKSPLRAVSLSSFLTSQSCLERSLQFSAIAR</sequence>
<evidence type="ECO:0000313" key="1">
    <source>
        <dbReference type="EMBL" id="WVO24323.1"/>
    </source>
</evidence>
<keyword evidence="2" id="KW-1185">Reference proteome</keyword>
<dbReference type="Proteomes" id="UP001432216">
    <property type="component" value="Chromosome 10"/>
</dbReference>
<name>A0ABZ2B0J6_9TREE</name>
<dbReference type="RefSeq" id="XP_064723562.1">
    <property type="nucleotide sequence ID" value="XM_064867490.1"/>
</dbReference>
<evidence type="ECO:0000313" key="2">
    <source>
        <dbReference type="Proteomes" id="UP001432216"/>
    </source>
</evidence>
<proteinExistence type="predicted"/>